<name>A0ABY7XQ38_MICLT</name>
<proteinExistence type="predicted"/>
<keyword evidence="1" id="KW-0732">Signal</keyword>
<feature type="signal peptide" evidence="1">
    <location>
        <begin position="1"/>
        <end position="24"/>
    </location>
</feature>
<dbReference type="Proteomes" id="UP001215097">
    <property type="component" value="Chromosome"/>
</dbReference>
<gene>
    <name evidence="2" type="ORF">KV395_01415</name>
</gene>
<evidence type="ECO:0000313" key="2">
    <source>
        <dbReference type="EMBL" id="WDM42008.1"/>
    </source>
</evidence>
<reference evidence="2 3" key="1">
    <citation type="submission" date="2021-06" db="EMBL/GenBank/DDBJ databases">
        <title>Genome-based taxonomic framework of Microbacterium strains isolated from marine environment, the description of four new species and reclassification of four preexisting species.</title>
        <authorList>
            <person name="Lee S.D."/>
            <person name="Kim S.-M."/>
            <person name="Byeon Y.-S."/>
            <person name="Yang H.L."/>
            <person name="Kim I.S."/>
        </authorList>
    </citation>
    <scope>NUCLEOTIDE SEQUENCE [LARGE SCALE GENOMIC DNA]</scope>
    <source>
        <strain evidence="2 3">KACC 14465</strain>
    </source>
</reference>
<evidence type="ECO:0000313" key="3">
    <source>
        <dbReference type="Proteomes" id="UP001215097"/>
    </source>
</evidence>
<evidence type="ECO:0000256" key="1">
    <source>
        <dbReference type="SAM" id="SignalP"/>
    </source>
</evidence>
<keyword evidence="3" id="KW-1185">Reference proteome</keyword>
<protein>
    <submittedName>
        <fullName evidence="2">DUF4352 domain-containing protein</fullName>
    </submittedName>
</protein>
<accession>A0ABY7XQ38</accession>
<dbReference type="EMBL" id="CP078075">
    <property type="protein sequence ID" value="WDM42008.1"/>
    <property type="molecule type" value="Genomic_DNA"/>
</dbReference>
<dbReference type="RefSeq" id="WP_282215865.1">
    <property type="nucleotide sequence ID" value="NZ_BAAAUN010000001.1"/>
</dbReference>
<organism evidence="2 3">
    <name type="scientific">Microbacterium luteolum</name>
    <name type="common">Aureobacterium luteolum</name>
    <dbReference type="NCBI Taxonomy" id="69367"/>
    <lineage>
        <taxon>Bacteria</taxon>
        <taxon>Bacillati</taxon>
        <taxon>Actinomycetota</taxon>
        <taxon>Actinomycetes</taxon>
        <taxon>Micrococcales</taxon>
        <taxon>Microbacteriaceae</taxon>
        <taxon>Microbacterium</taxon>
    </lineage>
</organism>
<sequence length="187" mass="19573">MKEKILVWSLTVVLLAAAWGVSKATLTDDAATAPFPTVAALDEPVAARNLAATVTDVHVATRVTDAEGWTAEGTWLVVDLTAATVVTQQSATLRLAELVIGDRTFTATDRGTTLVGQRLFTGVPRSGSIAFELPADALTGSGVLRLGVPSEASPNDVPLDGVIELTVRLDELPVEVDAALDENGWAR</sequence>
<feature type="chain" id="PRO_5045111685" evidence="1">
    <location>
        <begin position="25"/>
        <end position="187"/>
    </location>
</feature>